<dbReference type="PANTHER" id="PTHR34341">
    <property type="entry name" value="TRANSMEMBRANE PROTEIN 107"/>
    <property type="match status" value="1"/>
</dbReference>
<feature type="transmembrane region" description="Helical" evidence="7">
    <location>
        <begin position="55"/>
        <end position="77"/>
    </location>
</feature>
<evidence type="ECO:0000256" key="5">
    <source>
        <dbReference type="ARBA" id="ARBA00022989"/>
    </source>
</evidence>
<gene>
    <name evidence="8" type="ORF">AAG570_009472</name>
</gene>
<comment type="caution">
    <text evidence="8">The sequence shown here is derived from an EMBL/GenBank/DDBJ whole genome shotgun (WGS) entry which is preliminary data.</text>
</comment>
<keyword evidence="4" id="KW-0970">Cilium biogenesis/degradation</keyword>
<evidence type="ECO:0000313" key="8">
    <source>
        <dbReference type="EMBL" id="KAL1137776.1"/>
    </source>
</evidence>
<dbReference type="GO" id="GO:0030030">
    <property type="term" value="P:cell projection organization"/>
    <property type="evidence" value="ECO:0007669"/>
    <property type="project" value="UniProtKB-KW"/>
</dbReference>
<feature type="transmembrane region" description="Helical" evidence="7">
    <location>
        <begin position="84"/>
        <end position="104"/>
    </location>
</feature>
<keyword evidence="6 7" id="KW-0472">Membrane</keyword>
<name>A0ABD0YP61_9HEMI</name>
<dbReference type="GO" id="GO:0016020">
    <property type="term" value="C:membrane"/>
    <property type="evidence" value="ECO:0007669"/>
    <property type="project" value="UniProtKB-SubCell"/>
</dbReference>
<dbReference type="EMBL" id="JBFDAA010000004">
    <property type="protein sequence ID" value="KAL1137776.1"/>
    <property type="molecule type" value="Genomic_DNA"/>
</dbReference>
<reference evidence="8 9" key="1">
    <citation type="submission" date="2024-07" db="EMBL/GenBank/DDBJ databases">
        <title>Chromosome-level genome assembly of the water stick insect Ranatra chinensis (Heteroptera: Nepidae).</title>
        <authorList>
            <person name="Liu X."/>
        </authorList>
    </citation>
    <scope>NUCLEOTIDE SEQUENCE [LARGE SCALE GENOMIC DNA]</scope>
    <source>
        <strain evidence="8">Cailab_2021Rc</strain>
        <tissue evidence="8">Muscle</tissue>
    </source>
</reference>
<proteinExistence type="predicted"/>
<accession>A0ABD0YP61</accession>
<organism evidence="8 9">
    <name type="scientific">Ranatra chinensis</name>
    <dbReference type="NCBI Taxonomy" id="642074"/>
    <lineage>
        <taxon>Eukaryota</taxon>
        <taxon>Metazoa</taxon>
        <taxon>Ecdysozoa</taxon>
        <taxon>Arthropoda</taxon>
        <taxon>Hexapoda</taxon>
        <taxon>Insecta</taxon>
        <taxon>Pterygota</taxon>
        <taxon>Neoptera</taxon>
        <taxon>Paraneoptera</taxon>
        <taxon>Hemiptera</taxon>
        <taxon>Heteroptera</taxon>
        <taxon>Panheteroptera</taxon>
        <taxon>Nepomorpha</taxon>
        <taxon>Nepidae</taxon>
        <taxon>Ranatrinae</taxon>
        <taxon>Ranatra</taxon>
    </lineage>
</organism>
<dbReference type="Pfam" id="PF14995">
    <property type="entry name" value="TMEM107"/>
    <property type="match status" value="1"/>
</dbReference>
<evidence type="ECO:0000256" key="1">
    <source>
        <dbReference type="ARBA" id="ARBA00004141"/>
    </source>
</evidence>
<evidence type="ECO:0000256" key="6">
    <source>
        <dbReference type="ARBA" id="ARBA00023136"/>
    </source>
</evidence>
<evidence type="ECO:0000256" key="3">
    <source>
        <dbReference type="ARBA" id="ARBA00022692"/>
    </source>
</evidence>
<dbReference type="InterPro" id="IPR029248">
    <property type="entry name" value="TMEM107"/>
</dbReference>
<evidence type="ECO:0000256" key="7">
    <source>
        <dbReference type="SAM" id="Phobius"/>
    </source>
</evidence>
<evidence type="ECO:0000256" key="4">
    <source>
        <dbReference type="ARBA" id="ARBA00022794"/>
    </source>
</evidence>
<dbReference type="PANTHER" id="PTHR34341:SF1">
    <property type="entry name" value="TRANSMEMBRANE PROTEIN 107"/>
    <property type="match status" value="1"/>
</dbReference>
<keyword evidence="3 7" id="KW-0812">Transmembrane</keyword>
<feature type="transmembrane region" description="Helical" evidence="7">
    <location>
        <begin position="12"/>
        <end position="30"/>
    </location>
</feature>
<feature type="transmembrane region" description="Helical" evidence="7">
    <location>
        <begin position="110"/>
        <end position="136"/>
    </location>
</feature>
<evidence type="ECO:0000256" key="2">
    <source>
        <dbReference type="ARBA" id="ARBA00015652"/>
    </source>
</evidence>
<keyword evidence="9" id="KW-1185">Reference proteome</keyword>
<dbReference type="AlphaFoldDB" id="A0ABD0YP61"/>
<evidence type="ECO:0000313" key="9">
    <source>
        <dbReference type="Proteomes" id="UP001558652"/>
    </source>
</evidence>
<comment type="subcellular location">
    <subcellularLocation>
        <location evidence="1">Membrane</location>
        <topology evidence="1">Multi-pass membrane protein</topology>
    </subcellularLocation>
</comment>
<protein>
    <recommendedName>
        <fullName evidence="2">Transmembrane protein 107</fullName>
    </recommendedName>
</protein>
<keyword evidence="5 7" id="KW-1133">Transmembrane helix</keyword>
<sequence length="142" mass="15956">MSAFSSDSLVPARFLILLANLIILILALWSRDGNVTVSLPFEFEEEEYRNVDQELTVALSLGIVLISTELIGFLSGLSMFKPSINLLSIFSHGFASFVLAQWLIHPWPLSTYWIIFGSCFVLPFITEIITIAKVLYGKIRDI</sequence>
<dbReference type="Proteomes" id="UP001558652">
    <property type="component" value="Unassembled WGS sequence"/>
</dbReference>